<evidence type="ECO:0000313" key="2">
    <source>
        <dbReference type="EMBL" id="KAG5201968.1"/>
    </source>
</evidence>
<gene>
    <name evidence="2" type="ORF">JEQ12_004731</name>
</gene>
<evidence type="ECO:0000313" key="3">
    <source>
        <dbReference type="Proteomes" id="UP000664991"/>
    </source>
</evidence>
<protein>
    <submittedName>
        <fullName evidence="2">Uncharacterized protein</fullName>
    </submittedName>
</protein>
<feature type="region of interest" description="Disordered" evidence="1">
    <location>
        <begin position="50"/>
        <end position="90"/>
    </location>
</feature>
<accession>A0A836A346</accession>
<reference evidence="2 3" key="1">
    <citation type="submission" date="2020-12" db="EMBL/GenBank/DDBJ databases">
        <title>De novo assembly of Tibetan sheep genome.</title>
        <authorList>
            <person name="Li X."/>
        </authorList>
    </citation>
    <scope>NUCLEOTIDE SEQUENCE [LARGE SCALE GENOMIC DNA]</scope>
    <source>
        <tissue evidence="2">Heart</tissue>
    </source>
</reference>
<dbReference type="AlphaFoldDB" id="A0A836A346"/>
<name>A0A836A346_SHEEP</name>
<evidence type="ECO:0000256" key="1">
    <source>
        <dbReference type="SAM" id="MobiDB-lite"/>
    </source>
</evidence>
<organism evidence="2 3">
    <name type="scientific">Ovis aries</name>
    <name type="common">Sheep</name>
    <dbReference type="NCBI Taxonomy" id="9940"/>
    <lineage>
        <taxon>Eukaryota</taxon>
        <taxon>Metazoa</taxon>
        <taxon>Chordata</taxon>
        <taxon>Craniata</taxon>
        <taxon>Vertebrata</taxon>
        <taxon>Euteleostomi</taxon>
        <taxon>Mammalia</taxon>
        <taxon>Eutheria</taxon>
        <taxon>Laurasiatheria</taxon>
        <taxon>Artiodactyla</taxon>
        <taxon>Ruminantia</taxon>
        <taxon>Pecora</taxon>
        <taxon>Bovidae</taxon>
        <taxon>Caprinae</taxon>
        <taxon>Ovis</taxon>
    </lineage>
</organism>
<proteinExistence type="predicted"/>
<dbReference type="Proteomes" id="UP000664991">
    <property type="component" value="Unassembled WGS sequence"/>
</dbReference>
<dbReference type="EMBL" id="JAEMGP010000013">
    <property type="protein sequence ID" value="KAG5201968.1"/>
    <property type="molecule type" value="Genomic_DNA"/>
</dbReference>
<comment type="caution">
    <text evidence="2">The sequence shown here is derived from an EMBL/GenBank/DDBJ whole genome shotgun (WGS) entry which is preliminary data.</text>
</comment>
<sequence>MRGPWPWEAATLGCSPRLRRDLKRCSRVAWGEGSLQDSGAVVTIRSVVTDSRRDGGEKTAVTRARAAPCTPSSPKRSLPPSPAAAGLAVQ</sequence>